<accession>A0A0R1TTR3</accession>
<dbReference type="RefSeq" id="WP_054650025.1">
    <property type="nucleotide sequence ID" value="NZ_AZFJ01000059.1"/>
</dbReference>
<organism evidence="4 5">
    <name type="scientific">Lacticaseibacillus pantheris DSM 15945 = JCM 12539 = NBRC 106106</name>
    <dbReference type="NCBI Taxonomy" id="1423783"/>
    <lineage>
        <taxon>Bacteria</taxon>
        <taxon>Bacillati</taxon>
        <taxon>Bacillota</taxon>
        <taxon>Bacilli</taxon>
        <taxon>Lactobacillales</taxon>
        <taxon>Lactobacillaceae</taxon>
        <taxon>Lacticaseibacillus</taxon>
    </lineage>
</organism>
<feature type="domain" description="N-acetyltransferase" evidence="3">
    <location>
        <begin position="15"/>
        <end position="147"/>
    </location>
</feature>
<reference evidence="4 5" key="1">
    <citation type="journal article" date="2015" name="Genome Announc.">
        <title>Expanding the biotechnology potential of lactobacilli through comparative genomics of 213 strains and associated genera.</title>
        <authorList>
            <person name="Sun Z."/>
            <person name="Harris H.M."/>
            <person name="McCann A."/>
            <person name="Guo C."/>
            <person name="Argimon S."/>
            <person name="Zhang W."/>
            <person name="Yang X."/>
            <person name="Jeffery I.B."/>
            <person name="Cooney J.C."/>
            <person name="Kagawa T.F."/>
            <person name="Liu W."/>
            <person name="Song Y."/>
            <person name="Salvetti E."/>
            <person name="Wrobel A."/>
            <person name="Rasinkangas P."/>
            <person name="Parkhill J."/>
            <person name="Rea M.C."/>
            <person name="O'Sullivan O."/>
            <person name="Ritari J."/>
            <person name="Douillard F.P."/>
            <person name="Paul Ross R."/>
            <person name="Yang R."/>
            <person name="Briner A.E."/>
            <person name="Felis G.E."/>
            <person name="de Vos W.M."/>
            <person name="Barrangou R."/>
            <person name="Klaenhammer T.R."/>
            <person name="Caufield P.W."/>
            <person name="Cui Y."/>
            <person name="Zhang H."/>
            <person name="O'Toole P.W."/>
        </authorList>
    </citation>
    <scope>NUCLEOTIDE SEQUENCE [LARGE SCALE GENOMIC DNA]</scope>
    <source>
        <strain evidence="4 5">DSM 15945</strain>
    </source>
</reference>
<evidence type="ECO:0000313" key="5">
    <source>
        <dbReference type="Proteomes" id="UP000051922"/>
    </source>
</evidence>
<evidence type="ECO:0000256" key="1">
    <source>
        <dbReference type="ARBA" id="ARBA00022679"/>
    </source>
</evidence>
<dbReference type="PROSITE" id="PS51186">
    <property type="entry name" value="GNAT"/>
    <property type="match status" value="1"/>
</dbReference>
<sequence length="147" mass="16718">MEIIVCTQRPSRLIGQLVQLWEGSVRATHHFLDNATILEIKQYVPEALQSVPVLVIARNSSKRPIGFLGTKGDKLEMLFVAAENRGQGIGRQLLQFAIHRFDLHTVIVNEQNPQARGFYEHMGFHTVNRNALDEQGRAYPVLTMRRS</sequence>
<dbReference type="PANTHER" id="PTHR43800">
    <property type="entry name" value="PEPTIDYL-LYSINE N-ACETYLTRANSFERASE YJAB"/>
    <property type="match status" value="1"/>
</dbReference>
<dbReference type="STRING" id="1423783.FC50_GL002012"/>
<dbReference type="PATRIC" id="fig|1423783.4.peg.2062"/>
<dbReference type="Proteomes" id="UP000051922">
    <property type="component" value="Unassembled WGS sequence"/>
</dbReference>
<keyword evidence="5" id="KW-1185">Reference proteome</keyword>
<gene>
    <name evidence="4" type="ORF">FC50_GL002012</name>
</gene>
<proteinExistence type="predicted"/>
<dbReference type="EMBL" id="AZFJ01000059">
    <property type="protein sequence ID" value="KRL84697.1"/>
    <property type="molecule type" value="Genomic_DNA"/>
</dbReference>
<dbReference type="AlphaFoldDB" id="A0A0R1TTR3"/>
<keyword evidence="2" id="KW-0012">Acyltransferase</keyword>
<dbReference type="Gene3D" id="3.40.630.30">
    <property type="match status" value="1"/>
</dbReference>
<dbReference type="CDD" id="cd04301">
    <property type="entry name" value="NAT_SF"/>
    <property type="match status" value="1"/>
</dbReference>
<dbReference type="Pfam" id="PF13673">
    <property type="entry name" value="Acetyltransf_10"/>
    <property type="match status" value="1"/>
</dbReference>
<dbReference type="GO" id="GO:0016747">
    <property type="term" value="F:acyltransferase activity, transferring groups other than amino-acyl groups"/>
    <property type="evidence" value="ECO:0007669"/>
    <property type="project" value="InterPro"/>
</dbReference>
<name>A0A0R1TTR3_9LACO</name>
<dbReference type="OrthoDB" id="9789605at2"/>
<keyword evidence="1 4" id="KW-0808">Transferase</keyword>
<dbReference type="PANTHER" id="PTHR43800:SF1">
    <property type="entry name" value="PEPTIDYL-LYSINE N-ACETYLTRANSFERASE YJAB"/>
    <property type="match status" value="1"/>
</dbReference>
<evidence type="ECO:0000256" key="2">
    <source>
        <dbReference type="ARBA" id="ARBA00023315"/>
    </source>
</evidence>
<evidence type="ECO:0000313" key="4">
    <source>
        <dbReference type="EMBL" id="KRL84697.1"/>
    </source>
</evidence>
<evidence type="ECO:0000259" key="3">
    <source>
        <dbReference type="PROSITE" id="PS51186"/>
    </source>
</evidence>
<comment type="caution">
    <text evidence="4">The sequence shown here is derived from an EMBL/GenBank/DDBJ whole genome shotgun (WGS) entry which is preliminary data.</text>
</comment>
<dbReference type="InterPro" id="IPR000182">
    <property type="entry name" value="GNAT_dom"/>
</dbReference>
<dbReference type="SUPFAM" id="SSF55729">
    <property type="entry name" value="Acyl-CoA N-acyltransferases (Nat)"/>
    <property type="match status" value="1"/>
</dbReference>
<dbReference type="InterPro" id="IPR016181">
    <property type="entry name" value="Acyl_CoA_acyltransferase"/>
</dbReference>
<protein>
    <submittedName>
        <fullName evidence="4">Acetyltransferase</fullName>
    </submittedName>
</protein>